<dbReference type="GO" id="GO:0016491">
    <property type="term" value="F:oxidoreductase activity"/>
    <property type="evidence" value="ECO:0007669"/>
    <property type="project" value="UniProtKB-KW"/>
</dbReference>
<dbReference type="InterPro" id="IPR050129">
    <property type="entry name" value="Zn_alcohol_dh"/>
</dbReference>
<accession>A0A6J7IA08</accession>
<evidence type="ECO:0000256" key="3">
    <source>
        <dbReference type="ARBA" id="ARBA00023002"/>
    </source>
</evidence>
<evidence type="ECO:0000256" key="1">
    <source>
        <dbReference type="ARBA" id="ARBA00022723"/>
    </source>
</evidence>
<dbReference type="Pfam" id="PF00107">
    <property type="entry name" value="ADH_zinc_N"/>
    <property type="match status" value="1"/>
</dbReference>
<dbReference type="SUPFAM" id="SSF51735">
    <property type="entry name" value="NAD(P)-binding Rossmann-fold domains"/>
    <property type="match status" value="1"/>
</dbReference>
<dbReference type="InterPro" id="IPR036291">
    <property type="entry name" value="NAD(P)-bd_dom_sf"/>
</dbReference>
<dbReference type="AlphaFoldDB" id="A0A6J7IA08"/>
<dbReference type="PANTHER" id="PTHR43401:SF2">
    <property type="entry name" value="L-THREONINE 3-DEHYDROGENASE"/>
    <property type="match status" value="1"/>
</dbReference>
<dbReference type="Gene3D" id="3.40.50.720">
    <property type="entry name" value="NAD(P)-binding Rossmann-like Domain"/>
    <property type="match status" value="1"/>
</dbReference>
<dbReference type="Pfam" id="PF08240">
    <property type="entry name" value="ADH_N"/>
    <property type="match status" value="1"/>
</dbReference>
<feature type="domain" description="Alcohol dehydrogenase-like C-terminal" evidence="4">
    <location>
        <begin position="122"/>
        <end position="254"/>
    </location>
</feature>
<evidence type="ECO:0000313" key="6">
    <source>
        <dbReference type="EMBL" id="CAB4927755.1"/>
    </source>
</evidence>
<name>A0A6J7IA08_9ZZZZ</name>
<proteinExistence type="predicted"/>
<evidence type="ECO:0000256" key="2">
    <source>
        <dbReference type="ARBA" id="ARBA00022833"/>
    </source>
</evidence>
<keyword evidence="1" id="KW-0479">Metal-binding</keyword>
<evidence type="ECO:0000259" key="4">
    <source>
        <dbReference type="Pfam" id="PF00107"/>
    </source>
</evidence>
<dbReference type="PROSITE" id="PS00059">
    <property type="entry name" value="ADH_ZINC"/>
    <property type="match status" value="1"/>
</dbReference>
<protein>
    <submittedName>
        <fullName evidence="6">Unannotated protein</fullName>
    </submittedName>
</protein>
<keyword evidence="3" id="KW-0560">Oxidoreductase</keyword>
<dbReference type="InterPro" id="IPR013154">
    <property type="entry name" value="ADH-like_N"/>
</dbReference>
<dbReference type="Gene3D" id="3.90.180.10">
    <property type="entry name" value="Medium-chain alcohol dehydrogenases, catalytic domain"/>
    <property type="match status" value="1"/>
</dbReference>
<evidence type="ECO:0000259" key="5">
    <source>
        <dbReference type="Pfam" id="PF08240"/>
    </source>
</evidence>
<dbReference type="EMBL" id="CAFBMR010000110">
    <property type="protein sequence ID" value="CAB4927755.1"/>
    <property type="molecule type" value="Genomic_DNA"/>
</dbReference>
<dbReference type="InterPro" id="IPR002328">
    <property type="entry name" value="ADH_Zn_CS"/>
</dbReference>
<dbReference type="GO" id="GO:0008270">
    <property type="term" value="F:zinc ion binding"/>
    <property type="evidence" value="ECO:0007669"/>
    <property type="project" value="InterPro"/>
</dbReference>
<dbReference type="SUPFAM" id="SSF50129">
    <property type="entry name" value="GroES-like"/>
    <property type="match status" value="1"/>
</dbReference>
<sequence length="293" mass="30400">MGHEFSGKIVEMGKEVQGVKIGDRVTVMPLTICGRCPRCLEGSSHLCEIGLAESVAYGLPGAFAEFVRVPNVILGSNLFKIPDNVDDAAAALVEPLAVALHAAKMSAPGPSDTCVVLGLGSIGLNTVQMLKALGAGRVIGIDISPVRLKLAAQLGADITINGREVDALEAVTEITGPGAYGVGARADIVIEASGVGALLNQAVSMTRAGGKLRIAALYEGDVMVPANQIVQKEMSVSGTFAYRGEFAQVLSLLASGRIQAAPVITHTFALDDIEQAFRTQLDKDVSIKVQVAP</sequence>
<keyword evidence="2" id="KW-0862">Zinc</keyword>
<organism evidence="6">
    <name type="scientific">freshwater metagenome</name>
    <dbReference type="NCBI Taxonomy" id="449393"/>
    <lineage>
        <taxon>unclassified sequences</taxon>
        <taxon>metagenomes</taxon>
        <taxon>ecological metagenomes</taxon>
    </lineage>
</organism>
<dbReference type="PANTHER" id="PTHR43401">
    <property type="entry name" value="L-THREONINE 3-DEHYDROGENASE"/>
    <property type="match status" value="1"/>
</dbReference>
<feature type="domain" description="Alcohol dehydrogenase-like N-terminal" evidence="5">
    <location>
        <begin position="1"/>
        <end position="72"/>
    </location>
</feature>
<dbReference type="InterPro" id="IPR011032">
    <property type="entry name" value="GroES-like_sf"/>
</dbReference>
<gene>
    <name evidence="6" type="ORF">UFOPK3610_01769</name>
</gene>
<dbReference type="InterPro" id="IPR013149">
    <property type="entry name" value="ADH-like_C"/>
</dbReference>
<reference evidence="6" key="1">
    <citation type="submission" date="2020-05" db="EMBL/GenBank/DDBJ databases">
        <authorList>
            <person name="Chiriac C."/>
            <person name="Salcher M."/>
            <person name="Ghai R."/>
            <person name="Kavagutti S V."/>
        </authorList>
    </citation>
    <scope>NUCLEOTIDE SEQUENCE</scope>
</reference>